<evidence type="ECO:0000256" key="2">
    <source>
        <dbReference type="ARBA" id="ARBA00022980"/>
    </source>
</evidence>
<dbReference type="PROSITE" id="PS01193">
    <property type="entry name" value="RIBOSOMAL_S8E"/>
    <property type="match status" value="1"/>
</dbReference>
<protein>
    <recommendedName>
        <fullName evidence="4">40S ribosomal protein S8</fullName>
    </recommendedName>
</protein>
<reference evidence="7" key="1">
    <citation type="submission" date="2003-08" db="EMBL/GenBank/DDBJ databases">
        <authorList>
            <person name="Birren B."/>
            <person name="Nusbaum C."/>
            <person name="Abebe A."/>
            <person name="Abouelleil A."/>
            <person name="Adekoya E."/>
            <person name="Ait-zahra M."/>
            <person name="Allen N."/>
            <person name="Allen T."/>
            <person name="An P."/>
            <person name="Anderson M."/>
            <person name="Anderson S."/>
            <person name="Arachchi H."/>
            <person name="Armbruster J."/>
            <person name="Bachantsang P."/>
            <person name="Baldwin J."/>
            <person name="Barry A."/>
            <person name="Bayul T."/>
            <person name="Blitshsteyn B."/>
            <person name="Bloom T."/>
            <person name="Blye J."/>
            <person name="Boguslavskiy L."/>
            <person name="Borowsky M."/>
            <person name="Boukhgalter B."/>
            <person name="Brunache A."/>
            <person name="Butler J."/>
            <person name="Calixte N."/>
            <person name="Calvo S."/>
            <person name="Camarata J."/>
            <person name="Campo K."/>
            <person name="Chang J."/>
            <person name="Cheshatsang Y."/>
            <person name="Citroen M."/>
            <person name="Collymore A."/>
            <person name="Considine T."/>
            <person name="Cook A."/>
            <person name="Cooke P."/>
            <person name="Corum B."/>
            <person name="Cuomo C."/>
            <person name="David R."/>
            <person name="Dawoe T."/>
            <person name="Degray S."/>
            <person name="Dodge S."/>
            <person name="Dooley K."/>
            <person name="Dorje P."/>
            <person name="Dorjee K."/>
            <person name="Dorris L."/>
            <person name="Duffey N."/>
            <person name="Dupes A."/>
            <person name="Elkins T."/>
            <person name="Engels R."/>
            <person name="Erickson J."/>
            <person name="Farina A."/>
            <person name="Faro S."/>
            <person name="Ferreira P."/>
            <person name="Fischer H."/>
            <person name="Fitzgerald M."/>
            <person name="Foley K."/>
            <person name="Gage D."/>
            <person name="Galagan J."/>
            <person name="Gearin G."/>
            <person name="Gnerre S."/>
            <person name="Gnirke A."/>
            <person name="Goyette A."/>
            <person name="Graham J."/>
            <person name="Grandbois E."/>
            <person name="Gyaltsen K."/>
            <person name="Hafez N."/>
            <person name="Hagopian D."/>
            <person name="Hagos B."/>
            <person name="Hall J."/>
            <person name="Hatcher B."/>
            <person name="Heller A."/>
            <person name="Higgins H."/>
            <person name="Honan T."/>
            <person name="Horn A."/>
            <person name="Houde N."/>
            <person name="Hughes L."/>
            <person name="Hulme W."/>
            <person name="Husby E."/>
            <person name="Iliev I."/>
            <person name="Jaffe D."/>
            <person name="Jones C."/>
            <person name="Kamal M."/>
            <person name="Kamat A."/>
            <person name="Kamvysselis M."/>
            <person name="Karlsson E."/>
            <person name="Kells C."/>
            <person name="Kieu A."/>
            <person name="Kisner P."/>
            <person name="Kodira C."/>
            <person name="Kulbokas E."/>
            <person name="Labutti K."/>
            <person name="Lama D."/>
            <person name="Landers T."/>
            <person name="Leger J."/>
            <person name="Levine S."/>
            <person name="Lewis D."/>
            <person name="Lewis T."/>
            <person name="Lindblad-toh K."/>
            <person name="Liu X."/>
            <person name="Lokyitsang T."/>
            <person name="Lokyitsang Y."/>
            <person name="Lucien O."/>
            <person name="Lui A."/>
            <person name="Ma L.J."/>
            <person name="Mabbitt R."/>
            <person name="Macdonald J."/>
            <person name="Maclean C."/>
            <person name="Major J."/>
            <person name="Manning J."/>
            <person name="Marabella R."/>
            <person name="Maru K."/>
            <person name="Matthews C."/>
            <person name="Mauceli E."/>
            <person name="Mccarthy M."/>
            <person name="Mcdonough S."/>
            <person name="Mcghee T."/>
            <person name="Meldrim J."/>
            <person name="Meneus L."/>
            <person name="Mesirov J."/>
            <person name="Mihalev A."/>
            <person name="Mihova T."/>
            <person name="Mikkelsen T."/>
            <person name="Mlenga V."/>
            <person name="Moru K."/>
            <person name="Mozes J."/>
            <person name="Mulrain L."/>
            <person name="Munson G."/>
            <person name="Naylor J."/>
            <person name="Newes C."/>
            <person name="Nguyen C."/>
            <person name="Nguyen N."/>
            <person name="Nguyen T."/>
            <person name="Nicol R."/>
            <person name="Nielsen C."/>
            <person name="Nizzari M."/>
            <person name="Norbu C."/>
            <person name="Norbu N."/>
            <person name="O'donnell P."/>
            <person name="Okoawo O."/>
            <person name="O'leary S."/>
            <person name="Omotosho B."/>
            <person name="O'neill K."/>
            <person name="Osman S."/>
            <person name="Parker S."/>
            <person name="Perrin D."/>
            <person name="Phunkhang P."/>
            <person name="Piqani B."/>
            <person name="Purcell S."/>
            <person name="Rachupka T."/>
            <person name="Ramasamy U."/>
            <person name="Rameau R."/>
            <person name="Ray V."/>
            <person name="Raymond C."/>
            <person name="Retta R."/>
            <person name="Richardson S."/>
            <person name="Rise C."/>
            <person name="Rodriguez J."/>
            <person name="Rogers J."/>
            <person name="Rogov P."/>
            <person name="Rutman M."/>
            <person name="Schupbach R."/>
            <person name="Seaman C."/>
            <person name="Settipalli S."/>
            <person name="Sharpe T."/>
            <person name="Sheridan J."/>
            <person name="Sherpa N."/>
            <person name="Shi J."/>
            <person name="Smirnov S."/>
            <person name="Smith C."/>
            <person name="Sougnez C."/>
            <person name="Spencer B."/>
            <person name="Stalker J."/>
            <person name="Stange-thomann N."/>
            <person name="Stavropoulos S."/>
            <person name="Stetson K."/>
            <person name="Stone C."/>
            <person name="Stone S."/>
            <person name="Stubbs M."/>
            <person name="Talamas J."/>
            <person name="Tchuinga P."/>
            <person name="Tenzing P."/>
            <person name="Tesfaye S."/>
            <person name="Theodore J."/>
            <person name="Thoulutsang Y."/>
            <person name="Topham K."/>
            <person name="Towey S."/>
            <person name="Tsamla T."/>
            <person name="Tsomo N."/>
            <person name="Vallee D."/>
            <person name="Vassiliev H."/>
            <person name="Venkataraman V."/>
            <person name="Vinson J."/>
            <person name="Vo A."/>
            <person name="Wade C."/>
            <person name="Wang S."/>
            <person name="Wangchuk T."/>
            <person name="Wangdi T."/>
            <person name="Whittaker C."/>
            <person name="Wilkinson J."/>
            <person name="Wu Y."/>
            <person name="Wyman D."/>
            <person name="Yadav S."/>
            <person name="Yang S."/>
            <person name="Yang X."/>
            <person name="Yeager S."/>
            <person name="Yee E."/>
            <person name="Young G."/>
            <person name="Zainoun J."/>
            <person name="Zembeck L."/>
            <person name="Zimmer A."/>
            <person name="Zody M."/>
            <person name="Lander E."/>
        </authorList>
    </citation>
    <scope>NUCLEOTIDE SEQUENCE [LARGE SCALE GENOMIC DNA]</scope>
</reference>
<name>H2YCK7_CIOSA</name>
<dbReference type="FunCoup" id="H2YCK7">
    <property type="interactions" value="402"/>
</dbReference>
<keyword evidence="7" id="KW-1185">Reference proteome</keyword>
<evidence type="ECO:0000256" key="5">
    <source>
        <dbReference type="SAM" id="MobiDB-lite"/>
    </source>
</evidence>
<dbReference type="GO" id="GO:0003735">
    <property type="term" value="F:structural constituent of ribosome"/>
    <property type="evidence" value="ECO:0007669"/>
    <property type="project" value="InterPro"/>
</dbReference>
<dbReference type="GO" id="GO:0005840">
    <property type="term" value="C:ribosome"/>
    <property type="evidence" value="ECO:0007669"/>
    <property type="project" value="UniProtKB-KW"/>
</dbReference>
<dbReference type="InterPro" id="IPR018283">
    <property type="entry name" value="Ribosomal_eS8_CS"/>
</dbReference>
<dbReference type="FunFam" id="3.10.290.70:FF:000004">
    <property type="entry name" value="40S ribosomal protein S8"/>
    <property type="match status" value="1"/>
</dbReference>
<dbReference type="GO" id="GO:1990904">
    <property type="term" value="C:ribonucleoprotein complex"/>
    <property type="evidence" value="ECO:0007669"/>
    <property type="project" value="UniProtKB-KW"/>
</dbReference>
<evidence type="ECO:0000313" key="7">
    <source>
        <dbReference type="Proteomes" id="UP000007875"/>
    </source>
</evidence>
<feature type="region of interest" description="Disordered" evidence="5">
    <location>
        <begin position="1"/>
        <end position="34"/>
    </location>
</feature>
<evidence type="ECO:0000313" key="6">
    <source>
        <dbReference type="Ensembl" id="ENSCSAVP00000003055.1"/>
    </source>
</evidence>
<keyword evidence="2 4" id="KW-0689">Ribosomal protein</keyword>
<evidence type="ECO:0000256" key="3">
    <source>
        <dbReference type="ARBA" id="ARBA00023274"/>
    </source>
</evidence>
<dbReference type="HOGENOM" id="CLU_080597_1_1_1"/>
<dbReference type="InParanoid" id="H2YCK7"/>
<dbReference type="CDD" id="cd11382">
    <property type="entry name" value="Ribosomal_S8e"/>
    <property type="match status" value="1"/>
</dbReference>
<dbReference type="Gene3D" id="3.10.290.70">
    <property type="match status" value="1"/>
</dbReference>
<organism evidence="6 7">
    <name type="scientific">Ciona savignyi</name>
    <name type="common">Pacific transparent sea squirt</name>
    <dbReference type="NCBI Taxonomy" id="51511"/>
    <lineage>
        <taxon>Eukaryota</taxon>
        <taxon>Metazoa</taxon>
        <taxon>Chordata</taxon>
        <taxon>Tunicata</taxon>
        <taxon>Ascidiacea</taxon>
        <taxon>Phlebobranchia</taxon>
        <taxon>Cionidae</taxon>
        <taxon>Ciona</taxon>
    </lineage>
</organism>
<keyword evidence="3 4" id="KW-0687">Ribonucleoprotein</keyword>
<dbReference type="PANTHER" id="PTHR10394">
    <property type="entry name" value="40S RIBOSOMAL PROTEIN S8"/>
    <property type="match status" value="1"/>
</dbReference>
<feature type="region of interest" description="Disordered" evidence="5">
    <location>
        <begin position="123"/>
        <end position="173"/>
    </location>
</feature>
<dbReference type="InterPro" id="IPR001047">
    <property type="entry name" value="Ribosomal_eS8"/>
</dbReference>
<dbReference type="InterPro" id="IPR022309">
    <property type="entry name" value="Ribosomal_Se8/biogenesis_NSA2"/>
</dbReference>
<reference evidence="6" key="3">
    <citation type="submission" date="2025-09" db="UniProtKB">
        <authorList>
            <consortium name="Ensembl"/>
        </authorList>
    </citation>
    <scope>IDENTIFICATION</scope>
</reference>
<dbReference type="Ensembl" id="ENSCSAVT00000003100.1">
    <property type="protein sequence ID" value="ENSCSAVP00000003055.1"/>
    <property type="gene ID" value="ENSCSAVG00000001811.1"/>
</dbReference>
<dbReference type="GO" id="GO:0006412">
    <property type="term" value="P:translation"/>
    <property type="evidence" value="ECO:0007669"/>
    <property type="project" value="InterPro"/>
</dbReference>
<accession>H2YCK7</accession>
<dbReference type="Proteomes" id="UP000007875">
    <property type="component" value="Unassembled WGS sequence"/>
</dbReference>
<evidence type="ECO:0000256" key="4">
    <source>
        <dbReference type="RuleBase" id="RU000669"/>
    </source>
</evidence>
<feature type="compositionally biased region" description="Low complexity" evidence="5">
    <location>
        <begin position="163"/>
        <end position="173"/>
    </location>
</feature>
<dbReference type="Pfam" id="PF01201">
    <property type="entry name" value="Ribosomal_S8e"/>
    <property type="match status" value="1"/>
</dbReference>
<dbReference type="OMA" id="CGHANGY"/>
<dbReference type="AlphaFoldDB" id="H2YCK7"/>
<feature type="compositionally biased region" description="Basic residues" evidence="5">
    <location>
        <begin position="9"/>
        <end position="26"/>
    </location>
</feature>
<dbReference type="NCBIfam" id="TIGR00307">
    <property type="entry name" value="eS8"/>
    <property type="match status" value="1"/>
</dbReference>
<dbReference type="GeneTree" id="ENSGT00390000012433"/>
<dbReference type="STRING" id="51511.ENSCSAVP00000003055"/>
<comment type="similarity">
    <text evidence="1 4">Belongs to the eukaryotic ribosomal protein eS8 family.</text>
</comment>
<proteinExistence type="inferred from homology"/>
<sequence length="212" mass="24244">MGISQDSWHKRRATGGKRPQPRKKRKFELGRPAANTKIGAKRIHTVRTRGGNTKFRGLRLDTGNFSWGSEACSRKSRIIDVMYNASNNELLRTKTLVKNAIIQIDSTPFRQWYEAHYTTPLGRKKSSKLTEAEEEFINRKRSKKTQKKYDERKKLPKVRKPLKSSSVKAASSLVSRPVQVNLADATVISWRAKSSNFTNVKSKQGKANKWPM</sequence>
<dbReference type="eggNOG" id="KOG3283">
    <property type="taxonomic scope" value="Eukaryota"/>
</dbReference>
<reference evidence="6" key="2">
    <citation type="submission" date="2025-08" db="UniProtKB">
        <authorList>
            <consortium name="Ensembl"/>
        </authorList>
    </citation>
    <scope>IDENTIFICATION</scope>
</reference>
<evidence type="ECO:0000256" key="1">
    <source>
        <dbReference type="ARBA" id="ARBA00005257"/>
    </source>
</evidence>